<dbReference type="CDD" id="cd06174">
    <property type="entry name" value="MFS"/>
    <property type="match status" value="1"/>
</dbReference>
<dbReference type="RefSeq" id="WP_338236338.1">
    <property type="nucleotide sequence ID" value="NZ_BQKE01000001.1"/>
</dbReference>
<name>A0AAN4VUZ8_9BACT</name>
<keyword evidence="6 7" id="KW-0472">Membrane</keyword>
<feature type="transmembrane region" description="Helical" evidence="7">
    <location>
        <begin position="396"/>
        <end position="415"/>
    </location>
</feature>
<feature type="transmembrane region" description="Helical" evidence="7">
    <location>
        <begin position="328"/>
        <end position="346"/>
    </location>
</feature>
<dbReference type="InterPro" id="IPR011701">
    <property type="entry name" value="MFS"/>
</dbReference>
<feature type="domain" description="Major facilitator superfamily (MFS) profile" evidence="8">
    <location>
        <begin position="23"/>
        <end position="424"/>
    </location>
</feature>
<dbReference type="PANTHER" id="PTHR23517:SF3">
    <property type="entry name" value="INTEGRAL MEMBRANE TRANSPORT PROTEIN"/>
    <property type="match status" value="1"/>
</dbReference>
<dbReference type="EMBL" id="BQKE01000001">
    <property type="protein sequence ID" value="GJM60629.1"/>
    <property type="molecule type" value="Genomic_DNA"/>
</dbReference>
<dbReference type="Pfam" id="PF07690">
    <property type="entry name" value="MFS_1"/>
    <property type="match status" value="1"/>
</dbReference>
<dbReference type="GO" id="GO:0022857">
    <property type="term" value="F:transmembrane transporter activity"/>
    <property type="evidence" value="ECO:0007669"/>
    <property type="project" value="InterPro"/>
</dbReference>
<feature type="transmembrane region" description="Helical" evidence="7">
    <location>
        <begin position="303"/>
        <end position="322"/>
    </location>
</feature>
<evidence type="ECO:0000256" key="1">
    <source>
        <dbReference type="ARBA" id="ARBA00004651"/>
    </source>
</evidence>
<dbReference type="AlphaFoldDB" id="A0AAN4VUZ8"/>
<evidence type="ECO:0000313" key="9">
    <source>
        <dbReference type="EMBL" id="GJM60629.1"/>
    </source>
</evidence>
<dbReference type="InterPro" id="IPR050171">
    <property type="entry name" value="MFS_Transporters"/>
</dbReference>
<feature type="transmembrane region" description="Helical" evidence="7">
    <location>
        <begin position="238"/>
        <end position="254"/>
    </location>
</feature>
<evidence type="ECO:0000313" key="10">
    <source>
        <dbReference type="Proteomes" id="UP001310022"/>
    </source>
</evidence>
<feature type="transmembrane region" description="Helical" evidence="7">
    <location>
        <begin position="274"/>
        <end position="296"/>
    </location>
</feature>
<dbReference type="InterPro" id="IPR020846">
    <property type="entry name" value="MFS_dom"/>
</dbReference>
<dbReference type="GO" id="GO:0005886">
    <property type="term" value="C:plasma membrane"/>
    <property type="evidence" value="ECO:0007669"/>
    <property type="project" value="UniProtKB-SubCell"/>
</dbReference>
<dbReference type="PANTHER" id="PTHR23517">
    <property type="entry name" value="RESISTANCE PROTEIN MDTM, PUTATIVE-RELATED-RELATED"/>
    <property type="match status" value="1"/>
</dbReference>
<sequence length="428" mass="47307">MKALYLADMPTVSLLQNRRYNTLFLLILAGEVIFFLPFVIARLFRPTLLEVFQIDNIQLGSFFSIYGILAVFSYFFGGPLADKYPAKNLISIALVATGIGGLLMAQIPPLWVMNLLYAYWGITTIFLFWAPLIRATREWGGHDQQGHAFGILDGGRAFVAASMGTVAISLLNFVASGSVDSTAISSMAFSNLLYVVSAITMGTGLLCWIKLPKTEAGAEKPESIKPELIGKIARMKKVRYLALIIICAYIGYKTTDDFSLYAHEIHGFDEIDAAKVGTISLWTRFIIAVMAGILADTFNPQKIIHYGFLLMLGSSLIIGSGLLPEGALFLPLLNLVICSIGVYTLRSLYFTLIEEGQIPILYTGTVVGLISVIGYTPDIFMGPLMGFFLEKFDSPLNHQFVFLFLSLASIIGWWASWKYEKLNSKNEK</sequence>
<reference evidence="9 10" key="1">
    <citation type="submission" date="2021-12" db="EMBL/GenBank/DDBJ databases">
        <title>Genome sequencing of bacteria with rrn-lacking chromosome and rrn-plasmid.</title>
        <authorList>
            <person name="Anda M."/>
            <person name="Iwasaki W."/>
        </authorList>
    </citation>
    <scope>NUCLEOTIDE SEQUENCE [LARGE SCALE GENOMIC DNA]</scope>
    <source>
        <strain evidence="9 10">NBRC 15940</strain>
    </source>
</reference>
<keyword evidence="3" id="KW-1003">Cell membrane</keyword>
<feature type="transmembrane region" description="Helical" evidence="7">
    <location>
        <begin position="358"/>
        <end position="376"/>
    </location>
</feature>
<keyword evidence="4 7" id="KW-0812">Transmembrane</keyword>
<evidence type="ECO:0000256" key="2">
    <source>
        <dbReference type="ARBA" id="ARBA00022448"/>
    </source>
</evidence>
<keyword evidence="5 7" id="KW-1133">Transmembrane helix</keyword>
<organism evidence="9 10">
    <name type="scientific">Persicobacter diffluens</name>
    <dbReference type="NCBI Taxonomy" id="981"/>
    <lineage>
        <taxon>Bacteria</taxon>
        <taxon>Pseudomonadati</taxon>
        <taxon>Bacteroidota</taxon>
        <taxon>Cytophagia</taxon>
        <taxon>Cytophagales</taxon>
        <taxon>Persicobacteraceae</taxon>
        <taxon>Persicobacter</taxon>
    </lineage>
</organism>
<evidence type="ECO:0000256" key="7">
    <source>
        <dbReference type="SAM" id="Phobius"/>
    </source>
</evidence>
<feature type="transmembrane region" description="Helical" evidence="7">
    <location>
        <begin position="187"/>
        <end position="209"/>
    </location>
</feature>
<gene>
    <name evidence="9" type="ORF">PEDI_11810</name>
</gene>
<evidence type="ECO:0000256" key="6">
    <source>
        <dbReference type="ARBA" id="ARBA00023136"/>
    </source>
</evidence>
<evidence type="ECO:0000256" key="3">
    <source>
        <dbReference type="ARBA" id="ARBA00022475"/>
    </source>
</evidence>
<protein>
    <submittedName>
        <fullName evidence="9">MFS transporter</fullName>
    </submittedName>
</protein>
<dbReference type="InterPro" id="IPR036259">
    <property type="entry name" value="MFS_trans_sf"/>
</dbReference>
<feature type="transmembrane region" description="Helical" evidence="7">
    <location>
        <begin position="56"/>
        <end position="77"/>
    </location>
</feature>
<evidence type="ECO:0000256" key="5">
    <source>
        <dbReference type="ARBA" id="ARBA00022989"/>
    </source>
</evidence>
<comment type="subcellular location">
    <subcellularLocation>
        <location evidence="1">Cell membrane</location>
        <topology evidence="1">Multi-pass membrane protein</topology>
    </subcellularLocation>
</comment>
<comment type="caution">
    <text evidence="9">The sequence shown here is derived from an EMBL/GenBank/DDBJ whole genome shotgun (WGS) entry which is preliminary data.</text>
</comment>
<feature type="transmembrane region" description="Helical" evidence="7">
    <location>
        <begin position="20"/>
        <end position="44"/>
    </location>
</feature>
<feature type="transmembrane region" description="Helical" evidence="7">
    <location>
        <begin position="157"/>
        <end position="175"/>
    </location>
</feature>
<proteinExistence type="predicted"/>
<dbReference type="Gene3D" id="1.20.1250.20">
    <property type="entry name" value="MFS general substrate transporter like domains"/>
    <property type="match status" value="2"/>
</dbReference>
<dbReference type="PROSITE" id="PS50850">
    <property type="entry name" value="MFS"/>
    <property type="match status" value="1"/>
</dbReference>
<evidence type="ECO:0000259" key="8">
    <source>
        <dbReference type="PROSITE" id="PS50850"/>
    </source>
</evidence>
<dbReference type="Proteomes" id="UP001310022">
    <property type="component" value="Unassembled WGS sequence"/>
</dbReference>
<feature type="transmembrane region" description="Helical" evidence="7">
    <location>
        <begin position="117"/>
        <end position="136"/>
    </location>
</feature>
<accession>A0AAN4VUZ8</accession>
<evidence type="ECO:0000256" key="4">
    <source>
        <dbReference type="ARBA" id="ARBA00022692"/>
    </source>
</evidence>
<keyword evidence="2" id="KW-0813">Transport</keyword>
<keyword evidence="10" id="KW-1185">Reference proteome</keyword>
<dbReference type="SUPFAM" id="SSF103473">
    <property type="entry name" value="MFS general substrate transporter"/>
    <property type="match status" value="1"/>
</dbReference>
<feature type="transmembrane region" description="Helical" evidence="7">
    <location>
        <begin position="89"/>
        <end position="111"/>
    </location>
</feature>